<evidence type="ECO:0000256" key="7">
    <source>
        <dbReference type="ARBA" id="ARBA00023180"/>
    </source>
</evidence>
<dbReference type="Gene3D" id="2.70.98.70">
    <property type="match status" value="1"/>
</dbReference>
<proteinExistence type="inferred from homology"/>
<keyword evidence="11" id="KW-1185">Reference proteome</keyword>
<name>A0A6P8J238_ACTTE</name>
<evidence type="ECO:0000313" key="11">
    <source>
        <dbReference type="Proteomes" id="UP000515163"/>
    </source>
</evidence>
<gene>
    <name evidence="12" type="primary">LOC116307822</name>
</gene>
<evidence type="ECO:0000259" key="10">
    <source>
        <dbReference type="Pfam" id="PF16332"/>
    </source>
</evidence>
<keyword evidence="8" id="KW-0413">Isomerase</keyword>
<evidence type="ECO:0000256" key="3">
    <source>
        <dbReference type="ARBA" id="ARBA00022692"/>
    </source>
</evidence>
<dbReference type="InterPro" id="IPR032518">
    <property type="entry name" value="HepII_N"/>
</dbReference>
<dbReference type="InParanoid" id="A0A6P8J238"/>
<dbReference type="Gene3D" id="1.50.10.100">
    <property type="entry name" value="Chondroitin AC/alginate lyase"/>
    <property type="match status" value="1"/>
</dbReference>
<accession>A0A6P8J238</accession>
<dbReference type="OrthoDB" id="5946629at2759"/>
<evidence type="ECO:0000256" key="5">
    <source>
        <dbReference type="ARBA" id="ARBA00022989"/>
    </source>
</evidence>
<evidence type="ECO:0000256" key="6">
    <source>
        <dbReference type="ARBA" id="ARBA00023136"/>
    </source>
</evidence>
<dbReference type="InterPro" id="IPR052447">
    <property type="entry name" value="Dermatan-Sulfate_Isomerase"/>
</dbReference>
<dbReference type="SUPFAM" id="SSF48230">
    <property type="entry name" value="Chondroitin AC/alginate lyase"/>
    <property type="match status" value="1"/>
</dbReference>
<evidence type="ECO:0000256" key="1">
    <source>
        <dbReference type="ARBA" id="ARBA00004141"/>
    </source>
</evidence>
<dbReference type="GO" id="GO:0047757">
    <property type="term" value="F:chondroitin-glucuronate 5-epimerase activity"/>
    <property type="evidence" value="ECO:0007669"/>
    <property type="project" value="TreeGrafter"/>
</dbReference>
<evidence type="ECO:0000256" key="2">
    <source>
        <dbReference type="ARBA" id="ARBA00006556"/>
    </source>
</evidence>
<evidence type="ECO:0000256" key="9">
    <source>
        <dbReference type="SAM" id="Phobius"/>
    </source>
</evidence>
<evidence type="ECO:0000256" key="8">
    <source>
        <dbReference type="ARBA" id="ARBA00023235"/>
    </source>
</evidence>
<dbReference type="Proteomes" id="UP000515163">
    <property type="component" value="Unplaced"/>
</dbReference>
<organism evidence="11 12">
    <name type="scientific">Actinia tenebrosa</name>
    <name type="common">Australian red waratah sea anemone</name>
    <dbReference type="NCBI Taxonomy" id="6105"/>
    <lineage>
        <taxon>Eukaryota</taxon>
        <taxon>Metazoa</taxon>
        <taxon>Cnidaria</taxon>
        <taxon>Anthozoa</taxon>
        <taxon>Hexacorallia</taxon>
        <taxon>Actiniaria</taxon>
        <taxon>Actiniidae</taxon>
        <taxon>Actinia</taxon>
    </lineage>
</organism>
<dbReference type="AlphaFoldDB" id="A0A6P8J238"/>
<comment type="similarity">
    <text evidence="2">Belongs to the dermatan-sulfate isomerase family.</text>
</comment>
<dbReference type="KEGG" id="aten:116307822"/>
<dbReference type="RefSeq" id="XP_031574001.1">
    <property type="nucleotide sequence ID" value="XM_031718141.1"/>
</dbReference>
<dbReference type="GO" id="GO:0016020">
    <property type="term" value="C:membrane"/>
    <property type="evidence" value="ECO:0007669"/>
    <property type="project" value="UniProtKB-SubCell"/>
</dbReference>
<keyword evidence="6 9" id="KW-0472">Membrane</keyword>
<sequence length="781" mass="90386">MRNTPRSIFTMKPEVLARIYFLILLSFLTAGSASCKHPILYYSSEEVEELQQKARTSHRHIFSRLREAAEEMKGNSQTYTPPSNWTDFSRSWNEIYGNSLISLAFYCVLNPTDYEAFGLARNIIKRFTVLRNWRCSLNIDDDVPVAHSLVAVATAYDFLWNRLDDNERHLIVDKIKHESRVIYQRSFEKWWGKIYIQNHMATNYMALMTAALVLKSKNDHETFLWEKRAHLMLNRTMFLLSFVTDGTLDEGVSYGSYTSRSLTQYIALAKRHFDIDFTKSEWLKKHFWFLYRTILPSFDEALGIADSNGKWFYGPESQLVFLDKMVLKNGFGNWLAMAIQRMRKDGKTLSLARAHCFATLYTEFLFYDEKIGERPPPVSNVSTLHIFKDWGVVVFGRGAETPRAVSRQKLSTFVSFKCGVLHGEAINNIVNTKPWPWIKGWRQFNPGHEHPDHGSFTFYPNGIPFITEALYGPKYTWLNNALLFGCSSSLNNACFTGQLSENKAWLRFESDTFWKAKGTILAAIAQHENVYITGEYSGWYNKELGLKKVYRTLLLVRSDLLIVCDSIFKKNDSSLDKMSAFFHNRFSPFSIRERKNGETFAEVIQGGQAQTVYWASSAGKTIDVRSQHAQFKAEAGKRKTNFVNITTPMLGHSTYVVYTFAGNNLKVRHLRLFDINGTVMIKMDLEDSTLIRITIPSRPEKYNTLLATRFDDYVDIEVEYEVEISDRSVIYLVGKLVFIGLLFLMLCFWYSFRLKGKRMMRKILLKILHKIEGCFVAQILN</sequence>
<dbReference type="PROSITE" id="PS51257">
    <property type="entry name" value="PROKAR_LIPOPROTEIN"/>
    <property type="match status" value="1"/>
</dbReference>
<dbReference type="Pfam" id="PF16332">
    <property type="entry name" value="DUF4962"/>
    <property type="match status" value="1"/>
</dbReference>
<dbReference type="PANTHER" id="PTHR15532:SF5">
    <property type="entry name" value="SULFOTRANSFERASE DOMAIN-CONTAINING PROTEIN"/>
    <property type="match status" value="1"/>
</dbReference>
<dbReference type="GeneID" id="116307822"/>
<keyword evidence="3 9" id="KW-0812">Transmembrane</keyword>
<evidence type="ECO:0000313" key="12">
    <source>
        <dbReference type="RefSeq" id="XP_031574001.1"/>
    </source>
</evidence>
<feature type="transmembrane region" description="Helical" evidence="9">
    <location>
        <begin position="729"/>
        <end position="752"/>
    </location>
</feature>
<comment type="subcellular location">
    <subcellularLocation>
        <location evidence="1">Membrane</location>
        <topology evidence="1">Multi-pass membrane protein</topology>
    </subcellularLocation>
</comment>
<keyword evidence="5 9" id="KW-1133">Transmembrane helix</keyword>
<dbReference type="InterPro" id="IPR008929">
    <property type="entry name" value="Chondroitin_lyas"/>
</dbReference>
<keyword evidence="7" id="KW-0325">Glycoprotein</keyword>
<dbReference type="PANTHER" id="PTHR15532">
    <property type="match status" value="1"/>
</dbReference>
<keyword evidence="4" id="KW-0732">Signal</keyword>
<feature type="domain" description="Heparinase II N-terminal" evidence="10">
    <location>
        <begin position="122"/>
        <end position="323"/>
    </location>
</feature>
<reference evidence="12" key="1">
    <citation type="submission" date="2025-08" db="UniProtKB">
        <authorList>
            <consortium name="RefSeq"/>
        </authorList>
    </citation>
    <scope>IDENTIFICATION</scope>
    <source>
        <tissue evidence="12">Tentacle</tissue>
    </source>
</reference>
<protein>
    <submittedName>
        <fullName evidence="12">Dermatan-sulfate epimerase-like protein</fullName>
    </submittedName>
</protein>
<evidence type="ECO:0000256" key="4">
    <source>
        <dbReference type="ARBA" id="ARBA00022729"/>
    </source>
</evidence>